<dbReference type="PANTHER" id="PTHR31264">
    <property type="entry name" value="OS07G0554500 PROTEIN-RELATED"/>
    <property type="match status" value="1"/>
</dbReference>
<dbReference type="STRING" id="888268.A0A1E5VIU1"/>
<evidence type="ECO:0008006" key="3">
    <source>
        <dbReference type="Google" id="ProtNLM"/>
    </source>
</evidence>
<dbReference type="EMBL" id="LWDX02038328">
    <property type="protein sequence ID" value="OEL25063.1"/>
    <property type="molecule type" value="Genomic_DNA"/>
</dbReference>
<accession>A0A1E5VIU1</accession>
<evidence type="ECO:0000313" key="1">
    <source>
        <dbReference type="EMBL" id="OEL25063.1"/>
    </source>
</evidence>
<keyword evidence="2" id="KW-1185">Reference proteome</keyword>
<dbReference type="InterPro" id="IPR036047">
    <property type="entry name" value="F-box-like_dom_sf"/>
</dbReference>
<organism evidence="1 2">
    <name type="scientific">Dichanthelium oligosanthes</name>
    <dbReference type="NCBI Taxonomy" id="888268"/>
    <lineage>
        <taxon>Eukaryota</taxon>
        <taxon>Viridiplantae</taxon>
        <taxon>Streptophyta</taxon>
        <taxon>Embryophyta</taxon>
        <taxon>Tracheophyta</taxon>
        <taxon>Spermatophyta</taxon>
        <taxon>Magnoliopsida</taxon>
        <taxon>Liliopsida</taxon>
        <taxon>Poales</taxon>
        <taxon>Poaceae</taxon>
        <taxon>PACMAD clade</taxon>
        <taxon>Panicoideae</taxon>
        <taxon>Panicodae</taxon>
        <taxon>Paniceae</taxon>
        <taxon>Dichantheliinae</taxon>
        <taxon>Dichanthelium</taxon>
    </lineage>
</organism>
<gene>
    <name evidence="1" type="ORF">BAE44_0013918</name>
</gene>
<comment type="caution">
    <text evidence="1">The sequence shown here is derived from an EMBL/GenBank/DDBJ whole genome shotgun (WGS) entry which is preliminary data.</text>
</comment>
<proteinExistence type="predicted"/>
<dbReference type="PANTHER" id="PTHR31264:SF3">
    <property type="entry name" value="OS07G0554100 PROTEIN"/>
    <property type="match status" value="1"/>
</dbReference>
<reference evidence="1 2" key="1">
    <citation type="submission" date="2016-09" db="EMBL/GenBank/DDBJ databases">
        <title>The draft genome of Dichanthelium oligosanthes: A C3 panicoid grass species.</title>
        <authorList>
            <person name="Studer A.J."/>
            <person name="Schnable J.C."/>
            <person name="Brutnell T.P."/>
        </authorList>
    </citation>
    <scope>NUCLEOTIDE SEQUENCE [LARGE SCALE GENOMIC DNA]</scope>
    <source>
        <strain evidence="2">cv. Kellogg 1175</strain>
        <tissue evidence="1">Leaf</tissue>
    </source>
</reference>
<sequence length="299" mass="32850">LEEIFLRVGSPADLAHASTACGSFRGLITDPSFLRRYRAIHPPLLLGFLSNAGLLRAEPPHPSSAAARAHARAADFSFNDYLPPSTGLRWLPADVRDGRVLLFSMPKLKDSSSSESSQALRCATPCPVDSCMLLPPIPDDLVASVQVLEQNIDSSEFLLVPSGHEEVETSFRVICCTCCVTRLVVFICSSVSGLSPTVRSQCVYGCLYWKVDNMNKLLKLDMNTMEFSTNDLPPDHNDWIIVVVEGGEGKLVMFSQIDDGASVEYYTVLQDDNQRGNGWHMKNTIPSPLNYYSFIIGSA</sequence>
<dbReference type="Proteomes" id="UP000095767">
    <property type="component" value="Unassembled WGS sequence"/>
</dbReference>
<dbReference type="SUPFAM" id="SSF81383">
    <property type="entry name" value="F-box domain"/>
    <property type="match status" value="1"/>
</dbReference>
<dbReference type="OrthoDB" id="685304at2759"/>
<dbReference type="AlphaFoldDB" id="A0A1E5VIU1"/>
<feature type="non-terminal residue" evidence="1">
    <location>
        <position position="1"/>
    </location>
</feature>
<evidence type="ECO:0000313" key="2">
    <source>
        <dbReference type="Proteomes" id="UP000095767"/>
    </source>
</evidence>
<name>A0A1E5VIU1_9POAL</name>
<protein>
    <recommendedName>
        <fullName evidence="3">F-box domain-containing protein</fullName>
    </recommendedName>
</protein>